<dbReference type="PANTHER" id="PTHR23113:SF99">
    <property type="entry name" value="RASGEF DOMAIN-CONTAINING PROTEIN"/>
    <property type="match status" value="1"/>
</dbReference>
<protein>
    <submittedName>
        <fullName evidence="6">Uncharacterized protein</fullName>
    </submittedName>
</protein>
<gene>
    <name evidence="6" type="ORF">CC1G_07161</name>
</gene>
<dbReference type="InterPro" id="IPR023578">
    <property type="entry name" value="Ras_GEF_dom_sf"/>
</dbReference>
<evidence type="ECO:0000259" key="4">
    <source>
        <dbReference type="PROSITE" id="PS50009"/>
    </source>
</evidence>
<dbReference type="OrthoDB" id="546434at2759"/>
<dbReference type="PROSITE" id="PS50009">
    <property type="entry name" value="RASGEF_CAT"/>
    <property type="match status" value="1"/>
</dbReference>
<dbReference type="PROSITE" id="PS50212">
    <property type="entry name" value="RASGEF_NTER"/>
    <property type="match status" value="1"/>
</dbReference>
<proteinExistence type="predicted"/>
<dbReference type="Proteomes" id="UP000001861">
    <property type="component" value="Unassembled WGS sequence"/>
</dbReference>
<accession>A8NRA7</accession>
<dbReference type="InterPro" id="IPR036964">
    <property type="entry name" value="RASGEF_cat_dom_sf"/>
</dbReference>
<comment type="caution">
    <text evidence="6">The sequence shown here is derived from an EMBL/GenBank/DDBJ whole genome shotgun (WGS) entry which is preliminary data.</text>
</comment>
<dbReference type="KEGG" id="cci:CC1G_07161"/>
<dbReference type="GO" id="GO:0005085">
    <property type="term" value="F:guanyl-nucleotide exchange factor activity"/>
    <property type="evidence" value="ECO:0007669"/>
    <property type="project" value="UniProtKB-KW"/>
</dbReference>
<dbReference type="HOGENOM" id="CLU_323645_0_0_1"/>
<feature type="domain" description="N-terminal Ras-GEF" evidence="5">
    <location>
        <begin position="400"/>
        <end position="534"/>
    </location>
</feature>
<feature type="compositionally biased region" description="Polar residues" evidence="3">
    <location>
        <begin position="230"/>
        <end position="244"/>
    </location>
</feature>
<dbReference type="SMART" id="SM00229">
    <property type="entry name" value="RasGEFN"/>
    <property type="match status" value="1"/>
</dbReference>
<evidence type="ECO:0000256" key="2">
    <source>
        <dbReference type="PROSITE-ProRule" id="PRU00168"/>
    </source>
</evidence>
<dbReference type="RefSeq" id="XP_001835737.2">
    <property type="nucleotide sequence ID" value="XM_001835685.2"/>
</dbReference>
<dbReference type="PANTHER" id="PTHR23113">
    <property type="entry name" value="GUANINE NUCLEOTIDE EXCHANGE FACTOR"/>
    <property type="match status" value="1"/>
</dbReference>
<dbReference type="OMA" id="HINRFAY"/>
<dbReference type="SMART" id="SM00147">
    <property type="entry name" value="RasGEF"/>
    <property type="match status" value="1"/>
</dbReference>
<dbReference type="EMBL" id="AACS02000008">
    <property type="protein sequence ID" value="EAU86082.2"/>
    <property type="molecule type" value="Genomic_DNA"/>
</dbReference>
<dbReference type="AlphaFoldDB" id="A8NRA7"/>
<feature type="compositionally biased region" description="Low complexity" evidence="3">
    <location>
        <begin position="14"/>
        <end position="26"/>
    </location>
</feature>
<dbReference type="InterPro" id="IPR008937">
    <property type="entry name" value="Ras-like_GEF"/>
</dbReference>
<dbReference type="GO" id="GO:0007264">
    <property type="term" value="P:small GTPase-mediated signal transduction"/>
    <property type="evidence" value="ECO:0007669"/>
    <property type="project" value="InterPro"/>
</dbReference>
<name>A8NRA7_COPC7</name>
<keyword evidence="7" id="KW-1185">Reference proteome</keyword>
<dbReference type="STRING" id="240176.A8NRA7"/>
<reference evidence="6 7" key="1">
    <citation type="journal article" date="2010" name="Proc. Natl. Acad. Sci. U.S.A.">
        <title>Insights into evolution of multicellular fungi from the assembled chromosomes of the mushroom Coprinopsis cinerea (Coprinus cinereus).</title>
        <authorList>
            <person name="Stajich J.E."/>
            <person name="Wilke S.K."/>
            <person name="Ahren D."/>
            <person name="Au C.H."/>
            <person name="Birren B.W."/>
            <person name="Borodovsky M."/>
            <person name="Burns C."/>
            <person name="Canback B."/>
            <person name="Casselton L.A."/>
            <person name="Cheng C.K."/>
            <person name="Deng J."/>
            <person name="Dietrich F.S."/>
            <person name="Fargo D.C."/>
            <person name="Farman M.L."/>
            <person name="Gathman A.C."/>
            <person name="Goldberg J."/>
            <person name="Guigo R."/>
            <person name="Hoegger P.J."/>
            <person name="Hooker J.B."/>
            <person name="Huggins A."/>
            <person name="James T.Y."/>
            <person name="Kamada T."/>
            <person name="Kilaru S."/>
            <person name="Kodira C."/>
            <person name="Kues U."/>
            <person name="Kupfer D."/>
            <person name="Kwan H.S."/>
            <person name="Lomsadze A."/>
            <person name="Li W."/>
            <person name="Lilly W.W."/>
            <person name="Ma L.J."/>
            <person name="Mackey A.J."/>
            <person name="Manning G."/>
            <person name="Martin F."/>
            <person name="Muraguchi H."/>
            <person name="Natvig D.O."/>
            <person name="Palmerini H."/>
            <person name="Ramesh M.A."/>
            <person name="Rehmeyer C.J."/>
            <person name="Roe B.A."/>
            <person name="Shenoy N."/>
            <person name="Stanke M."/>
            <person name="Ter-Hovhannisyan V."/>
            <person name="Tunlid A."/>
            <person name="Velagapudi R."/>
            <person name="Vision T.J."/>
            <person name="Zeng Q."/>
            <person name="Zolan M.E."/>
            <person name="Pukkila P.J."/>
        </authorList>
    </citation>
    <scope>NUCLEOTIDE SEQUENCE [LARGE SCALE GENOMIC DNA]</scope>
    <source>
        <strain evidence="7">Okayama-7 / 130 / ATCC MYA-4618 / FGSC 9003</strain>
    </source>
</reference>
<dbReference type="Pfam" id="PF00618">
    <property type="entry name" value="RasGEF_N"/>
    <property type="match status" value="1"/>
</dbReference>
<feature type="region of interest" description="Disordered" evidence="3">
    <location>
        <begin position="1"/>
        <end position="34"/>
    </location>
</feature>
<dbReference type="Gene3D" id="1.10.840.10">
    <property type="entry name" value="Ras guanine-nucleotide exchange factors catalytic domain"/>
    <property type="match status" value="1"/>
</dbReference>
<organism evidence="6 7">
    <name type="scientific">Coprinopsis cinerea (strain Okayama-7 / 130 / ATCC MYA-4618 / FGSC 9003)</name>
    <name type="common">Inky cap fungus</name>
    <name type="synonym">Hormographiella aspergillata</name>
    <dbReference type="NCBI Taxonomy" id="240176"/>
    <lineage>
        <taxon>Eukaryota</taxon>
        <taxon>Fungi</taxon>
        <taxon>Dikarya</taxon>
        <taxon>Basidiomycota</taxon>
        <taxon>Agaricomycotina</taxon>
        <taxon>Agaricomycetes</taxon>
        <taxon>Agaricomycetidae</taxon>
        <taxon>Agaricales</taxon>
        <taxon>Agaricineae</taxon>
        <taxon>Psathyrellaceae</taxon>
        <taxon>Coprinopsis</taxon>
    </lineage>
</organism>
<dbReference type="InterPro" id="IPR000651">
    <property type="entry name" value="Ras-like_Gua-exchang_fac_N"/>
</dbReference>
<feature type="compositionally biased region" description="Polar residues" evidence="3">
    <location>
        <begin position="251"/>
        <end position="298"/>
    </location>
</feature>
<feature type="region of interest" description="Disordered" evidence="3">
    <location>
        <begin position="204"/>
        <end position="314"/>
    </location>
</feature>
<evidence type="ECO:0000259" key="5">
    <source>
        <dbReference type="PROSITE" id="PS50212"/>
    </source>
</evidence>
<dbReference type="VEuPathDB" id="FungiDB:CC1G_07161"/>
<evidence type="ECO:0000313" key="7">
    <source>
        <dbReference type="Proteomes" id="UP000001861"/>
    </source>
</evidence>
<feature type="domain" description="Ras-GEF" evidence="4">
    <location>
        <begin position="581"/>
        <end position="819"/>
    </location>
</feature>
<evidence type="ECO:0000256" key="1">
    <source>
        <dbReference type="ARBA" id="ARBA00022658"/>
    </source>
</evidence>
<dbReference type="Gene3D" id="1.20.870.10">
    <property type="entry name" value="Son of sevenless (SoS) protein Chain: S domain 1"/>
    <property type="match status" value="1"/>
</dbReference>
<evidence type="ECO:0000256" key="3">
    <source>
        <dbReference type="SAM" id="MobiDB-lite"/>
    </source>
</evidence>
<dbReference type="InterPro" id="IPR001895">
    <property type="entry name" value="RASGEF_cat_dom"/>
</dbReference>
<evidence type="ECO:0000313" key="6">
    <source>
        <dbReference type="EMBL" id="EAU86082.2"/>
    </source>
</evidence>
<dbReference type="Pfam" id="PF00617">
    <property type="entry name" value="RasGEF"/>
    <property type="match status" value="1"/>
</dbReference>
<dbReference type="SUPFAM" id="SSF48366">
    <property type="entry name" value="Ras GEF"/>
    <property type="match status" value="1"/>
</dbReference>
<dbReference type="CDD" id="cd06224">
    <property type="entry name" value="REM"/>
    <property type="match status" value="1"/>
</dbReference>
<dbReference type="GeneID" id="6012272"/>
<dbReference type="InParanoid" id="A8NRA7"/>
<keyword evidence="1 2" id="KW-0344">Guanine-nucleotide releasing factor</keyword>
<sequence length="893" mass="101534">MASALPRRGTFPHSTSPQRTQSSTSPKNRQSTGQVGVTATLAELSGKVNLNSRAWAKYSNRTHSVHTSDALPSGSQDDITGQALFLRSRFPAIYTTLELLTRSEGRNDFDSFRGVASAFYTIYINTFEELKRFSQEVPKSQELLDCLESGASIGRLFKASIEILEEQGRSISNPFDALSQQAHFCVKRLEIIYRKLQLTPDYDINKDLPGLPSQGTVQGSRPTLRPNVARTMQPSVQAPVSKSLPTRHTRQSSTETNTSARTHPAQSSRDSSSTFVASSLGHSRSPSTDTRASSTSSLRRGMLGVQPTASSSKLRLAAGKAVDAMSKLRSRNQSTATLSETMAGPEIPHYLANIEDVEDMDDLCYRNRRSYSRDSTLSIDEEVLRTFETAQRPTSVAYDPAGKPHAASIHSLITILTTRQKDLTIYLQTLSTLFSSFRLFTTPRQLFEVLINRFEETGPDVVDKQQAFLWVAETRRIRNRVVKIFTYWLDQHYDSVHDTDIVEEISHYFEAPIMTELVHSDVLAELIKKIRAIEAPTPNPTPTQATFQPKRRVLRTFAPRKTILPNEEFFVQIMTYNHPRARKEFAQQLTIAMSDMYSRITALGMLKFLLLKPEERRAMEASRECQSKEIRDILAVQDMEDGLSMWVTYTIVKQQERQQRVDLIVFFLDVAMYLLNHRDFSSCYCIYSGVAHSAIEQMKETVVCVPKDSKAQYHKLKDFFRQEDNYSHVRQAMKIVGTPMVPLLGDPPQTRQGTNEDKELINLRYYGVLTKEADSLKRQPPYKFQPDETFQVWLFSHLRRFLDANERLPFHVQFKFHARGRKREAKNPDLAFVSADQLTPWHFVPKSKGKPEFNQKGLALLDAKELSVSATILQRSLSDLYSFSKLTRKTKKS</sequence>
<dbReference type="eggNOG" id="KOG3417">
    <property type="taxonomic scope" value="Eukaryota"/>
</dbReference>